<evidence type="ECO:0000313" key="2">
    <source>
        <dbReference type="EMBL" id="KAK1492266.1"/>
    </source>
</evidence>
<evidence type="ECO:0000256" key="1">
    <source>
        <dbReference type="SAM" id="Phobius"/>
    </source>
</evidence>
<reference evidence="2" key="1">
    <citation type="submission" date="2016-11" db="EMBL/GenBank/DDBJ databases">
        <title>The genome sequence of Colletotrichum cuscutae.</title>
        <authorList>
            <person name="Baroncelli R."/>
        </authorList>
    </citation>
    <scope>NUCLEOTIDE SEQUENCE</scope>
    <source>
        <strain evidence="2">IMI 304802</strain>
    </source>
</reference>
<keyword evidence="1" id="KW-1133">Transmembrane helix</keyword>
<protein>
    <submittedName>
        <fullName evidence="2">Uncharacterized protein</fullName>
    </submittedName>
</protein>
<keyword evidence="1" id="KW-0472">Membrane</keyword>
<gene>
    <name evidence="2" type="ORF">CCUS01_14048</name>
</gene>
<feature type="transmembrane region" description="Helical" evidence="1">
    <location>
        <begin position="7"/>
        <end position="25"/>
    </location>
</feature>
<dbReference type="AlphaFoldDB" id="A0AAI9YAE7"/>
<proteinExistence type="predicted"/>
<accession>A0AAI9YAE7</accession>
<name>A0AAI9YAE7_9PEZI</name>
<feature type="non-terminal residue" evidence="2">
    <location>
        <position position="1"/>
    </location>
</feature>
<dbReference type="Proteomes" id="UP001239213">
    <property type="component" value="Unassembled WGS sequence"/>
</dbReference>
<dbReference type="EMBL" id="MPDP01000030">
    <property type="protein sequence ID" value="KAK1492266.1"/>
    <property type="molecule type" value="Genomic_DNA"/>
</dbReference>
<keyword evidence="3" id="KW-1185">Reference proteome</keyword>
<sequence>SSIRATFFKYFIKIYTITCTVLLSLRTKGLLTSSYRFSLLK</sequence>
<comment type="caution">
    <text evidence="2">The sequence shown here is derived from an EMBL/GenBank/DDBJ whole genome shotgun (WGS) entry which is preliminary data.</text>
</comment>
<keyword evidence="1" id="KW-0812">Transmembrane</keyword>
<organism evidence="2 3">
    <name type="scientific">Colletotrichum cuscutae</name>
    <dbReference type="NCBI Taxonomy" id="1209917"/>
    <lineage>
        <taxon>Eukaryota</taxon>
        <taxon>Fungi</taxon>
        <taxon>Dikarya</taxon>
        <taxon>Ascomycota</taxon>
        <taxon>Pezizomycotina</taxon>
        <taxon>Sordariomycetes</taxon>
        <taxon>Hypocreomycetidae</taxon>
        <taxon>Glomerellales</taxon>
        <taxon>Glomerellaceae</taxon>
        <taxon>Colletotrichum</taxon>
        <taxon>Colletotrichum acutatum species complex</taxon>
    </lineage>
</organism>
<evidence type="ECO:0000313" key="3">
    <source>
        <dbReference type="Proteomes" id="UP001239213"/>
    </source>
</evidence>